<keyword evidence="8" id="KW-0407">Ion channel</keyword>
<evidence type="ECO:0000256" key="9">
    <source>
        <dbReference type="SAM" id="MobiDB-lite"/>
    </source>
</evidence>
<organism evidence="11">
    <name type="scientific">Cyprinus carpio</name>
    <name type="common">Common carp</name>
    <dbReference type="NCBI Taxonomy" id="7962"/>
    <lineage>
        <taxon>Eukaryota</taxon>
        <taxon>Metazoa</taxon>
        <taxon>Chordata</taxon>
        <taxon>Craniata</taxon>
        <taxon>Vertebrata</taxon>
        <taxon>Euteleostomi</taxon>
        <taxon>Actinopterygii</taxon>
        <taxon>Neopterygii</taxon>
        <taxon>Teleostei</taxon>
        <taxon>Ostariophysi</taxon>
        <taxon>Cypriniformes</taxon>
        <taxon>Cyprinidae</taxon>
        <taxon>Cyprininae</taxon>
        <taxon>Cyprinus</taxon>
    </lineage>
</organism>
<feature type="compositionally biased region" description="Basic and acidic residues" evidence="9">
    <location>
        <begin position="200"/>
        <end position="219"/>
    </location>
</feature>
<evidence type="ECO:0000313" key="11">
    <source>
        <dbReference type="RefSeq" id="XP_018952556.1"/>
    </source>
</evidence>
<keyword evidence="6" id="KW-0406">Ion transport</keyword>
<dbReference type="GO" id="GO:1904669">
    <property type="term" value="P:ATP export"/>
    <property type="evidence" value="ECO:0007669"/>
    <property type="project" value="UniProtKB-ARBA"/>
</dbReference>
<comment type="subcellular location">
    <subcellularLocation>
        <location evidence="1">Membrane</location>
        <topology evidence="1">Multi-pass membrane protein</topology>
    </subcellularLocation>
</comment>
<comment type="similarity">
    <text evidence="2">Belongs to the CALHM family.</text>
</comment>
<evidence type="ECO:0000256" key="8">
    <source>
        <dbReference type="ARBA" id="ARBA00023303"/>
    </source>
</evidence>
<proteinExistence type="inferred from homology"/>
<dbReference type="GeneID" id="109082091"/>
<keyword evidence="3" id="KW-0813">Transport</keyword>
<name>A0A9Q9V983_CYPCA</name>
<dbReference type="Pfam" id="PF14798">
    <property type="entry name" value="Ca_hom_mod"/>
    <property type="match status" value="1"/>
</dbReference>
<keyword evidence="5 10" id="KW-1133">Transmembrane helix</keyword>
<accession>A0A9Q9V983</accession>
<gene>
    <name evidence="11" type="primary">LOC109082091</name>
</gene>
<evidence type="ECO:0000256" key="5">
    <source>
        <dbReference type="ARBA" id="ARBA00022989"/>
    </source>
</evidence>
<keyword evidence="7 10" id="KW-0472">Membrane</keyword>
<dbReference type="InterPro" id="IPR029569">
    <property type="entry name" value="CALHM"/>
</dbReference>
<feature type="transmembrane region" description="Helical" evidence="10">
    <location>
        <begin position="152"/>
        <end position="171"/>
    </location>
</feature>
<protein>
    <submittedName>
        <fullName evidence="11">Calcium homeostasis modulator protein 4-like</fullName>
    </submittedName>
</protein>
<feature type="transmembrane region" description="Helical" evidence="10">
    <location>
        <begin position="18"/>
        <end position="35"/>
    </location>
</feature>
<evidence type="ECO:0000256" key="7">
    <source>
        <dbReference type="ARBA" id="ARBA00023136"/>
    </source>
</evidence>
<evidence type="ECO:0000256" key="1">
    <source>
        <dbReference type="ARBA" id="ARBA00004141"/>
    </source>
</evidence>
<dbReference type="KEGG" id="ccar:109082091"/>
<feature type="region of interest" description="Disordered" evidence="9">
    <location>
        <begin position="179"/>
        <end position="219"/>
    </location>
</feature>
<keyword evidence="4 10" id="KW-0812">Transmembrane</keyword>
<feature type="transmembrane region" description="Helical" evidence="10">
    <location>
        <begin position="47"/>
        <end position="70"/>
    </location>
</feature>
<evidence type="ECO:0000256" key="10">
    <source>
        <dbReference type="SAM" id="Phobius"/>
    </source>
</evidence>
<evidence type="ECO:0000256" key="3">
    <source>
        <dbReference type="ARBA" id="ARBA00022448"/>
    </source>
</evidence>
<dbReference type="PANTHER" id="PTHR32261:SF4">
    <property type="entry name" value="CALCIUM HOMEOSTASIS MODULATOR PROTEIN 6"/>
    <property type="match status" value="1"/>
</dbReference>
<dbReference type="AlphaFoldDB" id="A0A9Q9V983"/>
<reference evidence="11" key="1">
    <citation type="submission" date="2025-08" db="UniProtKB">
        <authorList>
            <consortium name="RefSeq"/>
        </authorList>
    </citation>
    <scope>IDENTIFICATION</scope>
    <source>
        <tissue evidence="11">Muscle</tissue>
    </source>
</reference>
<feature type="transmembrane region" description="Helical" evidence="10">
    <location>
        <begin position="79"/>
        <end position="99"/>
    </location>
</feature>
<dbReference type="Proteomes" id="UP001155660">
    <property type="component" value="Chromosome A19"/>
</dbReference>
<dbReference type="OrthoDB" id="8740304at2759"/>
<dbReference type="PANTHER" id="PTHR32261">
    <property type="entry name" value="CALCIUM HOMEOSTASIS MODULATOR PROTEIN"/>
    <property type="match status" value="1"/>
</dbReference>
<evidence type="ECO:0000256" key="6">
    <source>
        <dbReference type="ARBA" id="ARBA00023065"/>
    </source>
</evidence>
<dbReference type="GO" id="GO:0005261">
    <property type="term" value="F:monoatomic cation channel activity"/>
    <property type="evidence" value="ECO:0007669"/>
    <property type="project" value="TreeGrafter"/>
</dbReference>
<dbReference type="RefSeq" id="XP_018952556.1">
    <property type="nucleotide sequence ID" value="XM_019097011.2"/>
</dbReference>
<evidence type="ECO:0000256" key="2">
    <source>
        <dbReference type="ARBA" id="ARBA00008497"/>
    </source>
</evidence>
<sequence length="219" mass="24442">MSKEWIACLKKQLKKSPFYSNAILGFLMVGLEKLVEMDFACPCKPAMNLLFSAAYFVVPALFSSALMFYIQSPQCKTKCLLSTVTCIIPAVVWIMLLFFDGQYFACAKTSWEGLTVHTDISASTTWCQPFINSNNITEKQMAFFGFRNTSQIVALTMLALSSVPLFVIGCMRCRHQTAGTKEPEAEQVEMEDPGQSSASPRERSSLMNEDERSASSEQL</sequence>
<evidence type="ECO:0000256" key="4">
    <source>
        <dbReference type="ARBA" id="ARBA00022692"/>
    </source>
</evidence>
<dbReference type="GO" id="GO:0005886">
    <property type="term" value="C:plasma membrane"/>
    <property type="evidence" value="ECO:0007669"/>
    <property type="project" value="TreeGrafter"/>
</dbReference>